<dbReference type="GO" id="GO:0042799">
    <property type="term" value="F:histone H4K20 methyltransferase activity"/>
    <property type="evidence" value="ECO:0007669"/>
    <property type="project" value="TreeGrafter"/>
</dbReference>
<dbReference type="Gene3D" id="2.170.270.10">
    <property type="entry name" value="SET domain"/>
    <property type="match status" value="1"/>
</dbReference>
<keyword evidence="1" id="KW-0489">Methyltransferase</keyword>
<dbReference type="CDD" id="cd20071">
    <property type="entry name" value="SET_SMYD"/>
    <property type="match status" value="1"/>
</dbReference>
<keyword evidence="2" id="KW-0808">Transferase</keyword>
<keyword evidence="3" id="KW-0949">S-adenosyl-L-methionine</keyword>
<feature type="domain" description="SET" evidence="4">
    <location>
        <begin position="32"/>
        <end position="357"/>
    </location>
</feature>
<dbReference type="PANTHER" id="PTHR46402">
    <property type="entry name" value="SET AND MYND DOMAIN-CONTAINING PROTEIN 5"/>
    <property type="match status" value="1"/>
</dbReference>
<evidence type="ECO:0000256" key="3">
    <source>
        <dbReference type="ARBA" id="ARBA00022691"/>
    </source>
</evidence>
<evidence type="ECO:0000313" key="5">
    <source>
        <dbReference type="EMBL" id="GHP10761.1"/>
    </source>
</evidence>
<dbReference type="EMBL" id="BNJQ01000031">
    <property type="protein sequence ID" value="GHP10761.1"/>
    <property type="molecule type" value="Genomic_DNA"/>
</dbReference>
<reference evidence="5" key="1">
    <citation type="submission" date="2020-10" db="EMBL/GenBank/DDBJ databases">
        <title>Unveiling of a novel bifunctional photoreceptor, Dualchrome1, isolated from a cosmopolitan green alga.</title>
        <authorList>
            <person name="Suzuki S."/>
            <person name="Kawachi M."/>
        </authorList>
    </citation>
    <scope>NUCLEOTIDE SEQUENCE</scope>
    <source>
        <strain evidence="5">NIES 2893</strain>
    </source>
</reference>
<dbReference type="Proteomes" id="UP000660262">
    <property type="component" value="Unassembled WGS sequence"/>
</dbReference>
<dbReference type="OrthoDB" id="265717at2759"/>
<proteinExistence type="predicted"/>
<evidence type="ECO:0000313" key="6">
    <source>
        <dbReference type="Proteomes" id="UP000660262"/>
    </source>
</evidence>
<dbReference type="PANTHER" id="PTHR46402:SF2">
    <property type="entry name" value="HISTONE-LYSINE N-TRIMETHYLTRANSFERASE SMYD5"/>
    <property type="match status" value="1"/>
</dbReference>
<dbReference type="SUPFAM" id="SSF82199">
    <property type="entry name" value="SET domain"/>
    <property type="match status" value="1"/>
</dbReference>
<dbReference type="GO" id="GO:0032259">
    <property type="term" value="P:methylation"/>
    <property type="evidence" value="ECO:0007669"/>
    <property type="project" value="UniProtKB-KW"/>
</dbReference>
<dbReference type="InterPro" id="IPR001214">
    <property type="entry name" value="SET_dom"/>
</dbReference>
<dbReference type="PROSITE" id="PS50280">
    <property type="entry name" value="SET"/>
    <property type="match status" value="1"/>
</dbReference>
<evidence type="ECO:0000256" key="1">
    <source>
        <dbReference type="ARBA" id="ARBA00022603"/>
    </source>
</evidence>
<organism evidence="5 6">
    <name type="scientific">Pycnococcus provasolii</name>
    <dbReference type="NCBI Taxonomy" id="41880"/>
    <lineage>
        <taxon>Eukaryota</taxon>
        <taxon>Viridiplantae</taxon>
        <taxon>Chlorophyta</taxon>
        <taxon>Pseudoscourfieldiophyceae</taxon>
        <taxon>Pseudoscourfieldiales</taxon>
        <taxon>Pycnococcaceae</taxon>
        <taxon>Pycnococcus</taxon>
    </lineage>
</organism>
<evidence type="ECO:0000256" key="2">
    <source>
        <dbReference type="ARBA" id="ARBA00022679"/>
    </source>
</evidence>
<dbReference type="GO" id="GO:0045814">
    <property type="term" value="P:negative regulation of gene expression, epigenetic"/>
    <property type="evidence" value="ECO:0007669"/>
    <property type="project" value="TreeGrafter"/>
</dbReference>
<name>A0A830HZA4_9CHLO</name>
<protein>
    <submittedName>
        <fullName evidence="5">SET and MYND domain-containing protein 5</fullName>
    </submittedName>
</protein>
<accession>A0A830HZA4</accession>
<dbReference type="InterPro" id="IPR046341">
    <property type="entry name" value="SET_dom_sf"/>
</dbReference>
<dbReference type="Pfam" id="PF00856">
    <property type="entry name" value="SET"/>
    <property type="match status" value="1"/>
</dbReference>
<gene>
    <name evidence="5" type="ORF">PPROV_000949200</name>
</gene>
<dbReference type="AlphaFoldDB" id="A0A830HZA4"/>
<evidence type="ECO:0000259" key="4">
    <source>
        <dbReference type="PROSITE" id="PS50280"/>
    </source>
</evidence>
<sequence length="390" mass="41901">MAAPPHSLPHAALEAWSLSGGSFSGASFMQPPQVKLAQTLTMGAGLTCIAAIHAGERVLTEPAAAACAMPMCDAARCMGCLRSLAPPPHELPLPKLAQCWPRLHACAVQCKGGCGALFCSPPCERLAAKHHGIICPGPGKKEDRLLAFCRALPLRLAPVAGAPLLALRLAAHALALRRQGVEDVPFLSAAPIAGLCEHHLPASTLLRTHHAELLRRETLAQLRATPDECEWVSTQAYAALLGRVLANQAQLRPRSAFDAYGAALRASTHDRDARSKLVDALLDCGPEGKDGDRREALEALEEPTRVDGTGVFRLHSKFNHSCTPNCEAQSHPFEDASIDVICIRDVHPGEALTISYCDPKLSRMHRRRVLKENHGFDCACTRCLAEDDNL</sequence>
<comment type="caution">
    <text evidence="5">The sequence shown here is derived from an EMBL/GenBank/DDBJ whole genome shotgun (WGS) entry which is preliminary data.</text>
</comment>
<keyword evidence="6" id="KW-1185">Reference proteome</keyword>